<keyword evidence="2" id="KW-0472">Membrane</keyword>
<dbReference type="EMBL" id="CP007264">
    <property type="protein sequence ID" value="AHL21652.1"/>
    <property type="molecule type" value="Genomic_DNA"/>
</dbReference>
<keyword evidence="5" id="KW-1185">Reference proteome</keyword>
<evidence type="ECO:0000313" key="5">
    <source>
        <dbReference type="Proteomes" id="UP000019434"/>
    </source>
</evidence>
<feature type="transmembrane region" description="Helical" evidence="2">
    <location>
        <begin position="97"/>
        <end position="114"/>
    </location>
</feature>
<dbReference type="AlphaFoldDB" id="U3RJA9"/>
<feature type="region of interest" description="Disordered" evidence="1">
    <location>
        <begin position="69"/>
        <end position="92"/>
    </location>
</feature>
<name>U3RJA9_9EURY</name>
<protein>
    <submittedName>
        <fullName evidence="3">Coiled-coil domain protein</fullName>
    </submittedName>
</protein>
<keyword evidence="2" id="KW-0812">Transmembrane</keyword>
<accession>U3RJA9</accession>
<dbReference type="STRING" id="195522.BD01_0013"/>
<gene>
    <name evidence="4" type="ORF">BD01_0013</name>
    <name evidence="3" type="ORF">TNaP3-13</name>
</gene>
<sequence length="116" mass="13310">MDVSEKRRLILQGCEKWKGHWVRVYLTNGADFRVKAEELKEMVEKNQLNLNLVKEVEVDDNYQKFKPMPGSEIPKRYLPLSGDSGSSSDAGKDKKSWEVFLGVLAVLIVLGFLLRR</sequence>
<reference evidence="3" key="1">
    <citation type="journal article" date="2014" name="Environ. Microbiol.">
        <title>Extracellular membrane vesicles harbouring viral genomes.</title>
        <authorList>
            <person name="Gaudin M."/>
            <person name="Krupovic M."/>
            <person name="Marguet E."/>
            <person name="Gauliard E."/>
            <person name="Cvirkaite-Krupovic V."/>
            <person name="Le Cam E."/>
            <person name="Oberto J."/>
            <person name="Forterre P."/>
        </authorList>
    </citation>
    <scope>NUCLEOTIDE SEQUENCE</scope>
    <source>
        <strain evidence="3">30-1</strain>
        <plasmid evidence="3">pTN3</plasmid>
    </source>
</reference>
<dbReference type="KEGG" id="tnu:BD01_0013"/>
<evidence type="ECO:0000313" key="4">
    <source>
        <dbReference type="EMBL" id="AHL21652.1"/>
    </source>
</evidence>
<dbReference type="Proteomes" id="UP000019434">
    <property type="component" value="Chromosome"/>
</dbReference>
<organism evidence="3">
    <name type="scientific">Thermococcus nautili</name>
    <dbReference type="NCBI Taxonomy" id="195522"/>
    <lineage>
        <taxon>Archaea</taxon>
        <taxon>Methanobacteriati</taxon>
        <taxon>Methanobacteriota</taxon>
        <taxon>Thermococci</taxon>
        <taxon>Thermococcales</taxon>
        <taxon>Thermococcaceae</taxon>
        <taxon>Thermococcus</taxon>
    </lineage>
</organism>
<evidence type="ECO:0000313" key="3">
    <source>
        <dbReference type="EMBL" id="AGX15327.1"/>
    </source>
</evidence>
<dbReference type="RefSeq" id="WP_022547003.1">
    <property type="nucleotide sequence ID" value="NC_022527.1"/>
</dbReference>
<keyword evidence="2" id="KW-1133">Transmembrane helix</keyword>
<evidence type="ECO:0000256" key="1">
    <source>
        <dbReference type="SAM" id="MobiDB-lite"/>
    </source>
</evidence>
<geneLocation type="plasmid" evidence="3">
    <name>pTN3</name>
</geneLocation>
<dbReference type="HOGENOM" id="CLU_2091418_0_0_2"/>
<proteinExistence type="predicted"/>
<evidence type="ECO:0000256" key="2">
    <source>
        <dbReference type="SAM" id="Phobius"/>
    </source>
</evidence>
<reference evidence="4 5" key="2">
    <citation type="submission" date="2014-02" db="EMBL/GenBank/DDBJ databases">
        <title>Genome Sequence of an Hyperthermophilic Archaeon, Thermococcus nautili 30-1, producing viral vesicles.</title>
        <authorList>
            <person name="Oberto J."/>
            <person name="Gaudin M."/>
            <person name="Cossu M."/>
            <person name="Gorlas A."/>
            <person name="Slesarev A."/>
            <person name="Marguet E."/>
            <person name="Forterre P."/>
        </authorList>
    </citation>
    <scope>NUCLEOTIDE SEQUENCE [LARGE SCALE GENOMIC DNA]</scope>
    <source>
        <strain evidence="4 5">30-1</strain>
    </source>
</reference>
<dbReference type="EMBL" id="KF527230">
    <property type="protein sequence ID" value="AGX15327.1"/>
    <property type="molecule type" value="Genomic_DNA"/>
</dbReference>
<keyword evidence="3" id="KW-0614">Plasmid</keyword>